<dbReference type="CDD" id="cd06464">
    <property type="entry name" value="ACD_sHsps-like"/>
    <property type="match status" value="1"/>
</dbReference>
<gene>
    <name evidence="3" type="ORF">AX774_g3171</name>
</gene>
<dbReference type="InterPro" id="IPR008978">
    <property type="entry name" value="HSP20-like_chaperone"/>
</dbReference>
<reference evidence="4" key="1">
    <citation type="submission" date="2017-01" db="EMBL/GenBank/DDBJ databases">
        <authorList>
            <person name="Wang Y."/>
            <person name="White M."/>
            <person name="Kvist S."/>
            <person name="Moncalvo J.-M."/>
        </authorList>
    </citation>
    <scope>NUCLEOTIDE SEQUENCE [LARGE SCALE GENOMIC DNA]</scope>
    <source>
        <strain evidence="4">COL-18-3</strain>
    </source>
</reference>
<evidence type="ECO:0000313" key="3">
    <source>
        <dbReference type="EMBL" id="OMH83329.1"/>
    </source>
</evidence>
<dbReference type="PROSITE" id="PS01031">
    <property type="entry name" value="SHSP"/>
    <property type="match status" value="1"/>
</dbReference>
<dbReference type="EMBL" id="LSSK01000444">
    <property type="protein sequence ID" value="OMH83329.1"/>
    <property type="molecule type" value="Genomic_DNA"/>
</dbReference>
<feature type="domain" description="SHSP" evidence="2">
    <location>
        <begin position="1"/>
        <end position="89"/>
    </location>
</feature>
<dbReference type="Proteomes" id="UP000188320">
    <property type="component" value="Unassembled WGS sequence"/>
</dbReference>
<dbReference type="Gene3D" id="2.60.40.790">
    <property type="match status" value="1"/>
</dbReference>
<name>A0A1R1PQV2_ZANCU</name>
<evidence type="ECO:0000313" key="4">
    <source>
        <dbReference type="Proteomes" id="UP000188320"/>
    </source>
</evidence>
<comment type="caution">
    <text evidence="3">The sequence shown here is derived from an EMBL/GenBank/DDBJ whole genome shotgun (WGS) entry which is preliminary data.</text>
</comment>
<dbReference type="OrthoDB" id="5568755at2759"/>
<sequence length="89" mass="10019">MFQIHCFVPGADKNKLIVDIICRKDVCIRGEAKYHSHCGSWKNVPHHCQCTLVVPMQFRSGFPIPPNCILEKAVATFEAEVLVVSIPKK</sequence>
<organism evidence="3 4">
    <name type="scientific">Zancudomyces culisetae</name>
    <name type="common">Gut fungus</name>
    <name type="synonym">Smittium culisetae</name>
    <dbReference type="NCBI Taxonomy" id="1213189"/>
    <lineage>
        <taxon>Eukaryota</taxon>
        <taxon>Fungi</taxon>
        <taxon>Fungi incertae sedis</taxon>
        <taxon>Zoopagomycota</taxon>
        <taxon>Kickxellomycotina</taxon>
        <taxon>Harpellomycetes</taxon>
        <taxon>Harpellales</taxon>
        <taxon>Legeriomycetaceae</taxon>
        <taxon>Zancudomyces</taxon>
    </lineage>
</organism>
<comment type="similarity">
    <text evidence="1">Belongs to the small heat shock protein (HSP20) family.</text>
</comment>
<dbReference type="InterPro" id="IPR002068">
    <property type="entry name" value="A-crystallin/Hsp20_dom"/>
</dbReference>
<dbReference type="AlphaFoldDB" id="A0A1R1PQV2"/>
<protein>
    <recommendedName>
        <fullName evidence="2">SHSP domain-containing protein</fullName>
    </recommendedName>
</protein>
<keyword evidence="4" id="KW-1185">Reference proteome</keyword>
<proteinExistence type="inferred from homology"/>
<evidence type="ECO:0000256" key="1">
    <source>
        <dbReference type="PROSITE-ProRule" id="PRU00285"/>
    </source>
</evidence>
<dbReference type="SUPFAM" id="SSF49764">
    <property type="entry name" value="HSP20-like chaperones"/>
    <property type="match status" value="1"/>
</dbReference>
<accession>A0A1R1PQV2</accession>
<evidence type="ECO:0000259" key="2">
    <source>
        <dbReference type="PROSITE" id="PS01031"/>
    </source>
</evidence>